<dbReference type="PROSITE" id="PS51257">
    <property type="entry name" value="PROKAR_LIPOPROTEIN"/>
    <property type="match status" value="1"/>
</dbReference>
<evidence type="ECO:0000313" key="5">
    <source>
        <dbReference type="Proteomes" id="UP000241074"/>
    </source>
</evidence>
<gene>
    <name evidence="4" type="ORF">C7S18_15085</name>
</gene>
<protein>
    <recommendedName>
        <fullName evidence="3">Sulfatase N-terminal domain-containing protein</fullName>
    </recommendedName>
</protein>
<dbReference type="Gene3D" id="1.25.40.10">
    <property type="entry name" value="Tetratricopeptide repeat domain"/>
    <property type="match status" value="1"/>
</dbReference>
<reference evidence="4 5" key="1">
    <citation type="submission" date="2018-03" db="EMBL/GenBank/DDBJ databases">
        <title>Ahniella affigens gen. nov., sp. nov., a gammaproteobacterium isolated from sandy soil near a stream.</title>
        <authorList>
            <person name="Ko Y."/>
            <person name="Kim J.-H."/>
        </authorList>
    </citation>
    <scope>NUCLEOTIDE SEQUENCE [LARGE SCALE GENOMIC DNA]</scope>
    <source>
        <strain evidence="4 5">D13</strain>
    </source>
</reference>
<dbReference type="SUPFAM" id="SSF53649">
    <property type="entry name" value="Alkaline phosphatase-like"/>
    <property type="match status" value="1"/>
</dbReference>
<feature type="domain" description="Sulfatase N-terminal" evidence="3">
    <location>
        <begin position="29"/>
        <end position="291"/>
    </location>
</feature>
<feature type="region of interest" description="Disordered" evidence="2">
    <location>
        <begin position="646"/>
        <end position="670"/>
    </location>
</feature>
<name>A0A2P1PUC1_9GAMM</name>
<dbReference type="InterPro" id="IPR000917">
    <property type="entry name" value="Sulfatase_N"/>
</dbReference>
<evidence type="ECO:0000259" key="3">
    <source>
        <dbReference type="Pfam" id="PF00884"/>
    </source>
</evidence>
<dbReference type="Pfam" id="PF00884">
    <property type="entry name" value="Sulfatase"/>
    <property type="match status" value="1"/>
</dbReference>
<accession>A0A2P1PUC1</accession>
<evidence type="ECO:0000313" key="4">
    <source>
        <dbReference type="EMBL" id="AVP98431.1"/>
    </source>
</evidence>
<reference evidence="4 5" key="2">
    <citation type="submission" date="2018-03" db="EMBL/GenBank/DDBJ databases">
        <authorList>
            <person name="Keele B.F."/>
        </authorList>
    </citation>
    <scope>NUCLEOTIDE SEQUENCE [LARGE SCALE GENOMIC DNA]</scope>
    <source>
        <strain evidence="4 5">D13</strain>
    </source>
</reference>
<dbReference type="GO" id="GO:0004065">
    <property type="term" value="F:arylsulfatase activity"/>
    <property type="evidence" value="ECO:0007669"/>
    <property type="project" value="TreeGrafter"/>
</dbReference>
<dbReference type="InterPro" id="IPR017850">
    <property type="entry name" value="Alkaline_phosphatase_core_sf"/>
</dbReference>
<dbReference type="Gene3D" id="3.40.720.10">
    <property type="entry name" value="Alkaline Phosphatase, subunit A"/>
    <property type="match status" value="2"/>
</dbReference>
<dbReference type="OrthoDB" id="9807628at2"/>
<evidence type="ECO:0000256" key="1">
    <source>
        <dbReference type="ARBA" id="ARBA00008779"/>
    </source>
</evidence>
<keyword evidence="5" id="KW-1185">Reference proteome</keyword>
<dbReference type="InterPro" id="IPR011990">
    <property type="entry name" value="TPR-like_helical_dom_sf"/>
</dbReference>
<dbReference type="KEGG" id="xba:C7S18_15085"/>
<dbReference type="CDD" id="cd16148">
    <property type="entry name" value="sulfatase_like"/>
    <property type="match status" value="1"/>
</dbReference>
<sequence length="685" mass="73901">MTLNCLKWLVFLVFLQLIAACKPSRPVDMIVVSLDTTRADRFAEIATSDPDWAPLWAESAHFAAAASPTPLTLPAHTSLFSAKNPNVTGVRNNGVRVPESLPLLADRLKARGYQTAAFVSAYPLDREFGLSRGFDVYDQATSADRGTTIEERPARATVPRAIDWLNQAGADPAFLFVHLFDAHAPYLPDGISEQADTAARYDGEIRAMGQALAPLFATLKARQRPFVLVVVGDHGEGLGDHGEYDHGLLLYDSTLLVPMLWWAPKMFAPGPRPGLPRLIDLTPTLLELAGAAPIEASEGISLLPALRGQDLAIPPAYAESYYGTQAYGTLPLRSLRDHDLKWIGTSALAEQELYDWSADPREQNNLVDADATQTANADRLQIAAFERPEPTALAGPDSEASRKLQSLGYVGAGSTATSGNQHPNELIQIHARLTALQELDRQTHLSEAVTEAEALVSAAPNLPHIRVVLADLQEQAGNSAAALQTWQVAVALRPDDAQSHFRLATLLLRLGQDEASIPHWQAVQALDPGRLVAYTNHAVALANLQRWEQAWTALQPALAKVSTDDGTLDAAALIAAQTHRPADAAAALLRLATLRPAHVDWLKIGRLQWLAGDAKNALASFERVPSSQGAKDVAEMGAAAALEQLGRTSDADARRQAVQTRNPRAHAAGLQWFSKQALQESATPD</sequence>
<dbReference type="PANTHER" id="PTHR42693">
    <property type="entry name" value="ARYLSULFATASE FAMILY MEMBER"/>
    <property type="match status" value="1"/>
</dbReference>
<dbReference type="PANTHER" id="PTHR42693:SF33">
    <property type="entry name" value="ARYLSULFATASE"/>
    <property type="match status" value="1"/>
</dbReference>
<evidence type="ECO:0000256" key="2">
    <source>
        <dbReference type="SAM" id="MobiDB-lite"/>
    </source>
</evidence>
<organism evidence="4 5">
    <name type="scientific">Ahniella affigens</name>
    <dbReference type="NCBI Taxonomy" id="2021234"/>
    <lineage>
        <taxon>Bacteria</taxon>
        <taxon>Pseudomonadati</taxon>
        <taxon>Pseudomonadota</taxon>
        <taxon>Gammaproteobacteria</taxon>
        <taxon>Lysobacterales</taxon>
        <taxon>Rhodanobacteraceae</taxon>
        <taxon>Ahniella</taxon>
    </lineage>
</organism>
<dbReference type="SUPFAM" id="SSF48452">
    <property type="entry name" value="TPR-like"/>
    <property type="match status" value="1"/>
</dbReference>
<dbReference type="AlphaFoldDB" id="A0A2P1PUC1"/>
<dbReference type="Proteomes" id="UP000241074">
    <property type="component" value="Chromosome"/>
</dbReference>
<dbReference type="InterPro" id="IPR050738">
    <property type="entry name" value="Sulfatase"/>
</dbReference>
<comment type="similarity">
    <text evidence="1">Belongs to the sulfatase family.</text>
</comment>
<proteinExistence type="inferred from homology"/>
<dbReference type="EMBL" id="CP027860">
    <property type="protein sequence ID" value="AVP98431.1"/>
    <property type="molecule type" value="Genomic_DNA"/>
</dbReference>